<protein>
    <submittedName>
        <fullName evidence="1">Uncharacterized protein</fullName>
    </submittedName>
</protein>
<evidence type="ECO:0000313" key="2">
    <source>
        <dbReference type="Proteomes" id="UP001165240"/>
    </source>
</evidence>
<sequence length="97" mass="11249">MRGINKDFTISVSTEIVKTATEESFSLIIENKESKFVNVEVVFKTSDGEILDRQAYQINDEKYDLLMADCPDFSPNKPSNEYREADLWYMIDLIRNA</sequence>
<gene>
    <name evidence="1" type="ORF">ShirakiTB12_02970</name>
</gene>
<reference evidence="1" key="1">
    <citation type="journal article" date="2024" name="Appl Microbiol">
        <title>Effect of kuratsuki Bacillus and Priestia on Taste of Sake.</title>
        <authorList>
            <person name="Kobayashi K."/>
            <person name="Nishida H."/>
        </authorList>
    </citation>
    <scope>NUCLEOTIDE SEQUENCE</scope>
    <source>
        <strain evidence="1">B-12</strain>
    </source>
</reference>
<name>A0AAX6BDP4_PRIMG</name>
<comment type="caution">
    <text evidence="1">The sequence shown here is derived from an EMBL/GenBank/DDBJ whole genome shotgun (WGS) entry which is preliminary data.</text>
</comment>
<proteinExistence type="predicted"/>
<dbReference type="EMBL" id="BSYK01000001">
    <property type="protein sequence ID" value="GMG71829.1"/>
    <property type="molecule type" value="Genomic_DNA"/>
</dbReference>
<dbReference type="AlphaFoldDB" id="A0AAX6BDP4"/>
<evidence type="ECO:0000313" key="1">
    <source>
        <dbReference type="EMBL" id="GMG71829.1"/>
    </source>
</evidence>
<dbReference type="Proteomes" id="UP001165240">
    <property type="component" value="Unassembled WGS sequence"/>
</dbReference>
<organism evidence="1 2">
    <name type="scientific">Priestia megaterium</name>
    <name type="common">Bacillus megaterium</name>
    <dbReference type="NCBI Taxonomy" id="1404"/>
    <lineage>
        <taxon>Bacteria</taxon>
        <taxon>Bacillati</taxon>
        <taxon>Bacillota</taxon>
        <taxon>Bacilli</taxon>
        <taxon>Bacillales</taxon>
        <taxon>Bacillaceae</taxon>
        <taxon>Priestia</taxon>
    </lineage>
</organism>
<dbReference type="RefSeq" id="WP_205663805.1">
    <property type="nucleotide sequence ID" value="NZ_BSYK01000001.1"/>
</dbReference>
<accession>A0AAX6BDP4</accession>